<evidence type="ECO:0000313" key="2">
    <source>
        <dbReference type="EMBL" id="SUP41522.1"/>
    </source>
</evidence>
<evidence type="ECO:0000313" key="3">
    <source>
        <dbReference type="Proteomes" id="UP000255367"/>
    </source>
</evidence>
<feature type="domain" description="HTH marR-type" evidence="1">
    <location>
        <begin position="25"/>
        <end position="125"/>
    </location>
</feature>
<dbReference type="OrthoDB" id="3232829at2"/>
<accession>A0A380NIF4</accession>
<gene>
    <name evidence="2" type="ORF">NCTC12020_00594</name>
</gene>
<dbReference type="SMART" id="SM00347">
    <property type="entry name" value="HTH_MARR"/>
    <property type="match status" value="1"/>
</dbReference>
<sequence length="153" mass="17476">MDCLQKEQITAMGRYFGQIAELYAAWAKSKGISYNKLAIIVTLFYQPYGTQSQICDDWAIPKQTISTICKQLIQDGLIYYMHINNDNREKCMGLTRAGQEKFRPLMKELQAVETHALTVMGEDNIAVLLEGMHQFIMAFREGVDKVTISQLED</sequence>
<dbReference type="SUPFAM" id="SSF46785">
    <property type="entry name" value="Winged helix' DNA-binding domain"/>
    <property type="match status" value="1"/>
</dbReference>
<evidence type="ECO:0000259" key="1">
    <source>
        <dbReference type="SMART" id="SM00347"/>
    </source>
</evidence>
<protein>
    <recommendedName>
        <fullName evidence="1">HTH marR-type domain-containing protein</fullName>
    </recommendedName>
</protein>
<dbReference type="EMBL" id="UHIO01000001">
    <property type="protein sequence ID" value="SUP41522.1"/>
    <property type="molecule type" value="Genomic_DNA"/>
</dbReference>
<keyword evidence="3" id="KW-1185">Reference proteome</keyword>
<dbReference type="InterPro" id="IPR036388">
    <property type="entry name" value="WH-like_DNA-bd_sf"/>
</dbReference>
<dbReference type="InterPro" id="IPR036390">
    <property type="entry name" value="WH_DNA-bd_sf"/>
</dbReference>
<dbReference type="Gene3D" id="1.10.10.10">
    <property type="entry name" value="Winged helix-like DNA-binding domain superfamily/Winged helix DNA-binding domain"/>
    <property type="match status" value="1"/>
</dbReference>
<organism evidence="2 3">
    <name type="scientific">Veillonella criceti</name>
    <dbReference type="NCBI Taxonomy" id="103891"/>
    <lineage>
        <taxon>Bacteria</taxon>
        <taxon>Bacillati</taxon>
        <taxon>Bacillota</taxon>
        <taxon>Negativicutes</taxon>
        <taxon>Veillonellales</taxon>
        <taxon>Veillonellaceae</taxon>
        <taxon>Veillonella</taxon>
    </lineage>
</organism>
<dbReference type="InterPro" id="IPR000835">
    <property type="entry name" value="HTH_MarR-typ"/>
</dbReference>
<dbReference type="GO" id="GO:0003700">
    <property type="term" value="F:DNA-binding transcription factor activity"/>
    <property type="evidence" value="ECO:0007669"/>
    <property type="project" value="InterPro"/>
</dbReference>
<reference evidence="2 3" key="1">
    <citation type="submission" date="2018-06" db="EMBL/GenBank/DDBJ databases">
        <authorList>
            <consortium name="Pathogen Informatics"/>
            <person name="Doyle S."/>
        </authorList>
    </citation>
    <scope>NUCLEOTIDE SEQUENCE [LARGE SCALE GENOMIC DNA]</scope>
    <source>
        <strain evidence="2 3">NCTC12020</strain>
    </source>
</reference>
<dbReference type="AlphaFoldDB" id="A0A380NIF4"/>
<proteinExistence type="predicted"/>
<dbReference type="Proteomes" id="UP000255367">
    <property type="component" value="Unassembled WGS sequence"/>
</dbReference>
<name>A0A380NIF4_9FIRM</name>
<dbReference type="RefSeq" id="WP_115309831.1">
    <property type="nucleotide sequence ID" value="NZ_UHIO01000001.1"/>
</dbReference>